<gene>
    <name evidence="2" type="ORF">RRG08_033884</name>
</gene>
<reference evidence="2" key="1">
    <citation type="journal article" date="2023" name="G3 (Bethesda)">
        <title>A reference genome for the long-term kleptoplast-retaining sea slug Elysia crispata morphotype clarki.</title>
        <authorList>
            <person name="Eastman K.E."/>
            <person name="Pendleton A.L."/>
            <person name="Shaikh M.A."/>
            <person name="Suttiyut T."/>
            <person name="Ogas R."/>
            <person name="Tomko P."/>
            <person name="Gavelis G."/>
            <person name="Widhalm J.R."/>
            <person name="Wisecaver J.H."/>
        </authorList>
    </citation>
    <scope>NUCLEOTIDE SEQUENCE</scope>
    <source>
        <strain evidence="2">ECLA1</strain>
    </source>
</reference>
<organism evidence="2 3">
    <name type="scientific">Elysia crispata</name>
    <name type="common">lettuce slug</name>
    <dbReference type="NCBI Taxonomy" id="231223"/>
    <lineage>
        <taxon>Eukaryota</taxon>
        <taxon>Metazoa</taxon>
        <taxon>Spiralia</taxon>
        <taxon>Lophotrochozoa</taxon>
        <taxon>Mollusca</taxon>
        <taxon>Gastropoda</taxon>
        <taxon>Heterobranchia</taxon>
        <taxon>Euthyneura</taxon>
        <taxon>Panpulmonata</taxon>
        <taxon>Sacoglossa</taxon>
        <taxon>Placobranchoidea</taxon>
        <taxon>Plakobranchidae</taxon>
        <taxon>Elysia</taxon>
    </lineage>
</organism>
<comment type="caution">
    <text evidence="2">The sequence shown here is derived from an EMBL/GenBank/DDBJ whole genome shotgun (WGS) entry which is preliminary data.</text>
</comment>
<keyword evidence="3" id="KW-1185">Reference proteome</keyword>
<proteinExistence type="predicted"/>
<dbReference type="EMBL" id="JAWDGP010000286">
    <property type="protein sequence ID" value="KAK3801698.1"/>
    <property type="molecule type" value="Genomic_DNA"/>
</dbReference>
<protein>
    <submittedName>
        <fullName evidence="2">Uncharacterized protein</fullName>
    </submittedName>
</protein>
<feature type="region of interest" description="Disordered" evidence="1">
    <location>
        <begin position="45"/>
        <end position="70"/>
    </location>
</feature>
<dbReference type="AlphaFoldDB" id="A0AAE1B8K3"/>
<evidence type="ECO:0000313" key="3">
    <source>
        <dbReference type="Proteomes" id="UP001283361"/>
    </source>
</evidence>
<dbReference type="Proteomes" id="UP001283361">
    <property type="component" value="Unassembled WGS sequence"/>
</dbReference>
<evidence type="ECO:0000313" key="2">
    <source>
        <dbReference type="EMBL" id="KAK3801698.1"/>
    </source>
</evidence>
<accession>A0AAE1B8K3</accession>
<sequence>MPAVRFESCYADVIDSGAQVVADFDNACRYGVRSGRQGWETCVGQGASRAESRPGAQETPLSGSLSRSGCEESTRSIFARTQQLRSGESMVILMKSETESSWRLWAAATIGRSRERSCQLKQDYPAIEHFTRKDLKFLLTVADGLISHRDMETPFKESLFWDIL</sequence>
<evidence type="ECO:0000256" key="1">
    <source>
        <dbReference type="SAM" id="MobiDB-lite"/>
    </source>
</evidence>
<name>A0AAE1B8K3_9GAST</name>